<feature type="transmembrane region" description="Helical" evidence="1">
    <location>
        <begin position="286"/>
        <end position="306"/>
    </location>
</feature>
<dbReference type="EMBL" id="QKZK01000021">
    <property type="protein sequence ID" value="PZX14289.1"/>
    <property type="molecule type" value="Genomic_DNA"/>
</dbReference>
<organism evidence="3 4">
    <name type="scientific">Breznakibacter xylanolyticus</name>
    <dbReference type="NCBI Taxonomy" id="990"/>
    <lineage>
        <taxon>Bacteria</taxon>
        <taxon>Pseudomonadati</taxon>
        <taxon>Bacteroidota</taxon>
        <taxon>Bacteroidia</taxon>
        <taxon>Marinilabiliales</taxon>
        <taxon>Marinilabiliaceae</taxon>
        <taxon>Breznakibacter</taxon>
    </lineage>
</organism>
<proteinExistence type="predicted"/>
<dbReference type="InterPro" id="IPR029044">
    <property type="entry name" value="Nucleotide-diphossugar_trans"/>
</dbReference>
<dbReference type="PANTHER" id="PTHR22916">
    <property type="entry name" value="GLYCOSYLTRANSFERASE"/>
    <property type="match status" value="1"/>
</dbReference>
<dbReference type="Pfam" id="PF00535">
    <property type="entry name" value="Glycos_transf_2"/>
    <property type="match status" value="1"/>
</dbReference>
<keyword evidence="1" id="KW-1133">Transmembrane helix</keyword>
<keyword evidence="4" id="KW-1185">Reference proteome</keyword>
<dbReference type="PANTHER" id="PTHR22916:SF71">
    <property type="entry name" value="GLYCOSYL TRANSFERASE"/>
    <property type="match status" value="1"/>
</dbReference>
<evidence type="ECO:0000256" key="1">
    <source>
        <dbReference type="SAM" id="Phobius"/>
    </source>
</evidence>
<keyword evidence="3" id="KW-0808">Transferase</keyword>
<evidence type="ECO:0000313" key="4">
    <source>
        <dbReference type="Proteomes" id="UP000249239"/>
    </source>
</evidence>
<dbReference type="SUPFAM" id="SSF53448">
    <property type="entry name" value="Nucleotide-diphospho-sugar transferases"/>
    <property type="match status" value="1"/>
</dbReference>
<comment type="caution">
    <text evidence="3">The sequence shown here is derived from an EMBL/GenBank/DDBJ whole genome shotgun (WGS) entry which is preliminary data.</text>
</comment>
<keyword evidence="1" id="KW-0472">Membrane</keyword>
<name>A0A2W7PXL6_9BACT</name>
<protein>
    <submittedName>
        <fullName evidence="3">Cellulose synthase/poly-beta-1,6-N-acetylglucosamine synthase-like glycosyltransferase</fullName>
    </submittedName>
</protein>
<reference evidence="3 4" key="1">
    <citation type="submission" date="2018-06" db="EMBL/GenBank/DDBJ databases">
        <title>Genomic Encyclopedia of Archaeal and Bacterial Type Strains, Phase II (KMG-II): from individual species to whole genera.</title>
        <authorList>
            <person name="Goeker M."/>
        </authorList>
    </citation>
    <scope>NUCLEOTIDE SEQUENCE [LARGE SCALE GENOMIC DNA]</scope>
    <source>
        <strain evidence="3 4">DSM 6779</strain>
    </source>
</reference>
<feature type="transmembrane region" description="Helical" evidence="1">
    <location>
        <begin position="315"/>
        <end position="334"/>
    </location>
</feature>
<feature type="domain" description="Glycosyltransferase 2-like" evidence="2">
    <location>
        <begin position="19"/>
        <end position="138"/>
    </location>
</feature>
<evidence type="ECO:0000259" key="2">
    <source>
        <dbReference type="Pfam" id="PF00535"/>
    </source>
</evidence>
<gene>
    <name evidence="3" type="ORF">LX69_02469</name>
</gene>
<dbReference type="InterPro" id="IPR001173">
    <property type="entry name" value="Glyco_trans_2-like"/>
</dbReference>
<feature type="transmembrane region" description="Helical" evidence="1">
    <location>
        <begin position="261"/>
        <end position="280"/>
    </location>
</feature>
<dbReference type="Gene3D" id="3.90.550.10">
    <property type="entry name" value="Spore Coat Polysaccharide Biosynthesis Protein SpsA, Chain A"/>
    <property type="match status" value="1"/>
</dbReference>
<dbReference type="CDD" id="cd02525">
    <property type="entry name" value="Succinoglycan_BP_ExoA"/>
    <property type="match status" value="1"/>
</dbReference>
<dbReference type="Proteomes" id="UP000249239">
    <property type="component" value="Unassembled WGS sequence"/>
</dbReference>
<accession>A0A2W7PXL6</accession>
<dbReference type="GO" id="GO:0016758">
    <property type="term" value="F:hexosyltransferase activity"/>
    <property type="evidence" value="ECO:0007669"/>
    <property type="project" value="UniProtKB-ARBA"/>
</dbReference>
<evidence type="ECO:0000313" key="3">
    <source>
        <dbReference type="EMBL" id="PZX14289.1"/>
    </source>
</evidence>
<dbReference type="AlphaFoldDB" id="A0A2W7PXL6"/>
<dbReference type="OrthoDB" id="9815829at2"/>
<keyword evidence="1" id="KW-0812">Transmembrane</keyword>
<sequence>MCLDIHALFDYLKMNPFVSIIIPVRNESAHMRETLDAVLAQDYPSHLMEVIVADGLSSDGTGLILRGYSLHDSRIKVIENPQQTVSYGLNAAIRIAHGDVIIRMDSHSVYPPHYVSTLVKAMETYQCDNVGCLIETVPASQQPACRAIATALSHPFGVGNSWFRIGAEQVREVDTVPFGCFRREVFRQIGLFDVELVRNQDDEFNARMRLHGMKILLIPSMKVQYVARNSFHKLFEMYFQYGLFKPLVSMKLRRVASLRQLMPLGLVLSVILLIVLSLVWPFLLWGVLGGVSFYLIVSVLVSFVALRSQKRLNEILYLVWSFLILHGGYGLGYLKGIVLLPFRAVLQRTAKHVNH</sequence>